<evidence type="ECO:0000313" key="9">
    <source>
        <dbReference type="EMBL" id="KAJ9584879.1"/>
    </source>
</evidence>
<accession>A0AAD8ECK6</accession>
<protein>
    <recommendedName>
        <fullName evidence="11">Sensory neuron membrane protein 1</fullName>
    </recommendedName>
</protein>
<feature type="transmembrane region" description="Helical" evidence="8">
    <location>
        <begin position="191"/>
        <end position="218"/>
    </location>
</feature>
<evidence type="ECO:0000313" key="10">
    <source>
        <dbReference type="Proteomes" id="UP001233999"/>
    </source>
</evidence>
<dbReference type="Proteomes" id="UP001233999">
    <property type="component" value="Unassembled WGS sequence"/>
</dbReference>
<evidence type="ECO:0000256" key="3">
    <source>
        <dbReference type="ARBA" id="ARBA00022475"/>
    </source>
</evidence>
<keyword evidence="4 8" id="KW-0812">Transmembrane</keyword>
<dbReference type="PRINTS" id="PR01609">
    <property type="entry name" value="CD36FAMILY"/>
</dbReference>
<gene>
    <name evidence="9" type="ORF">L9F63_020779</name>
</gene>
<proteinExistence type="inferred from homology"/>
<dbReference type="PANTHER" id="PTHR11923:SF93">
    <property type="entry name" value="GH07959P-RELATED"/>
    <property type="match status" value="1"/>
</dbReference>
<dbReference type="AlphaFoldDB" id="A0AAD8ECK6"/>
<reference evidence="9" key="2">
    <citation type="submission" date="2023-05" db="EMBL/GenBank/DDBJ databases">
        <authorList>
            <person name="Fouks B."/>
        </authorList>
    </citation>
    <scope>NUCLEOTIDE SEQUENCE</scope>
    <source>
        <strain evidence="9">Stay&amp;Tobe</strain>
        <tissue evidence="9">Testes</tissue>
    </source>
</reference>
<keyword evidence="5 8" id="KW-1133">Transmembrane helix</keyword>
<dbReference type="Pfam" id="PF01130">
    <property type="entry name" value="CD36"/>
    <property type="match status" value="1"/>
</dbReference>
<evidence type="ECO:0000256" key="4">
    <source>
        <dbReference type="ARBA" id="ARBA00022692"/>
    </source>
</evidence>
<evidence type="ECO:0008006" key="11">
    <source>
        <dbReference type="Google" id="ProtNLM"/>
    </source>
</evidence>
<keyword evidence="10" id="KW-1185">Reference proteome</keyword>
<keyword evidence="7" id="KW-0325">Glycoprotein</keyword>
<comment type="similarity">
    <text evidence="2">Belongs to the CD36 family.</text>
</comment>
<dbReference type="GO" id="GO:0005044">
    <property type="term" value="F:scavenger receptor activity"/>
    <property type="evidence" value="ECO:0007669"/>
    <property type="project" value="TreeGrafter"/>
</dbReference>
<evidence type="ECO:0000256" key="5">
    <source>
        <dbReference type="ARBA" id="ARBA00022989"/>
    </source>
</evidence>
<evidence type="ECO:0000256" key="2">
    <source>
        <dbReference type="ARBA" id="ARBA00010532"/>
    </source>
</evidence>
<dbReference type="EMBL" id="JASPKZ010007346">
    <property type="protein sequence ID" value="KAJ9584879.1"/>
    <property type="molecule type" value="Genomic_DNA"/>
</dbReference>
<dbReference type="GO" id="GO:0005886">
    <property type="term" value="C:plasma membrane"/>
    <property type="evidence" value="ECO:0007669"/>
    <property type="project" value="UniProtKB-SubCell"/>
</dbReference>
<keyword evidence="3" id="KW-1003">Cell membrane</keyword>
<dbReference type="InterPro" id="IPR002159">
    <property type="entry name" value="CD36_fam"/>
</dbReference>
<name>A0AAD8ECK6_DIPPU</name>
<evidence type="ECO:0000256" key="7">
    <source>
        <dbReference type="ARBA" id="ARBA00023180"/>
    </source>
</evidence>
<sequence>MINGSDSTIFPPFRKSSDSIYIFMSDVCRSLNAEYERDVKVEGVPALRFLASKNLFTSGEEYAPNMCFCDGKKGTPPEKRVCLKSGALDLYNCLEVPVVITYPHFYRAATEYLNYVEGLHPQKGKHVTFSDIEPNTGITLQGAKRIQMNMFLTKISQLNVLKNVSQGLFPVLWLEEGVQLGEEYLSKFRRFAIMLSLFSVLKWLVPAAGLLLLCFTCYKCKTTVTRQRSNRVVVTYDNKAYVNRPETVDPK</sequence>
<dbReference type="PANTHER" id="PTHR11923">
    <property type="entry name" value="SCAVENGER RECEPTOR CLASS B TYPE-1 SR-B1"/>
    <property type="match status" value="1"/>
</dbReference>
<keyword evidence="6 8" id="KW-0472">Membrane</keyword>
<evidence type="ECO:0000256" key="1">
    <source>
        <dbReference type="ARBA" id="ARBA00004236"/>
    </source>
</evidence>
<comment type="caution">
    <text evidence="9">The sequence shown here is derived from an EMBL/GenBank/DDBJ whole genome shotgun (WGS) entry which is preliminary data.</text>
</comment>
<organism evidence="9 10">
    <name type="scientific">Diploptera punctata</name>
    <name type="common">Pacific beetle cockroach</name>
    <dbReference type="NCBI Taxonomy" id="6984"/>
    <lineage>
        <taxon>Eukaryota</taxon>
        <taxon>Metazoa</taxon>
        <taxon>Ecdysozoa</taxon>
        <taxon>Arthropoda</taxon>
        <taxon>Hexapoda</taxon>
        <taxon>Insecta</taxon>
        <taxon>Pterygota</taxon>
        <taxon>Neoptera</taxon>
        <taxon>Polyneoptera</taxon>
        <taxon>Dictyoptera</taxon>
        <taxon>Blattodea</taxon>
        <taxon>Blaberoidea</taxon>
        <taxon>Blaberidae</taxon>
        <taxon>Diplopterinae</taxon>
        <taxon>Diploptera</taxon>
    </lineage>
</organism>
<evidence type="ECO:0000256" key="6">
    <source>
        <dbReference type="ARBA" id="ARBA00023136"/>
    </source>
</evidence>
<evidence type="ECO:0000256" key="8">
    <source>
        <dbReference type="SAM" id="Phobius"/>
    </source>
</evidence>
<reference evidence="9" key="1">
    <citation type="journal article" date="2023" name="IScience">
        <title>Live-bearing cockroach genome reveals convergent evolutionary mechanisms linked to viviparity in insects and beyond.</title>
        <authorList>
            <person name="Fouks B."/>
            <person name="Harrison M.C."/>
            <person name="Mikhailova A.A."/>
            <person name="Marchal E."/>
            <person name="English S."/>
            <person name="Carruthers M."/>
            <person name="Jennings E.C."/>
            <person name="Chiamaka E.L."/>
            <person name="Frigard R.A."/>
            <person name="Pippel M."/>
            <person name="Attardo G.M."/>
            <person name="Benoit J.B."/>
            <person name="Bornberg-Bauer E."/>
            <person name="Tobe S.S."/>
        </authorList>
    </citation>
    <scope>NUCLEOTIDE SEQUENCE</scope>
    <source>
        <strain evidence="9">Stay&amp;Tobe</strain>
    </source>
</reference>
<comment type="subcellular location">
    <subcellularLocation>
        <location evidence="1">Cell membrane</location>
    </subcellularLocation>
</comment>
<dbReference type="GO" id="GO:0005737">
    <property type="term" value="C:cytoplasm"/>
    <property type="evidence" value="ECO:0007669"/>
    <property type="project" value="TreeGrafter"/>
</dbReference>